<keyword evidence="2" id="KW-0902">Two-component regulatory system</keyword>
<dbReference type="InterPro" id="IPR051677">
    <property type="entry name" value="AfsR-DnrI-RedD_regulator"/>
</dbReference>
<keyword evidence="4" id="KW-0238">DNA-binding</keyword>
<sequence length="370" mass="43862">MKSILIDDEPLALDYLEHQLLQTKEYEVLGKFSDPYQAQDAIIGSDIDVLFLDIEMRGLNGIELAERLLEHSPHLQIVFVSAYNEYAVKAFELNAVDYLLKPVKLERLAKTTNRIKNQLIESKEQINEQISINLFYEPKVYKGDTVIPLKWRTTKAQQLFYYLIHCRNRTVGKAELIEILWPDFEMGKATTQLYTTIYQVRKTFKSLNDYIKVLNLGDGYSVKLHDVQMDADVFDHFIEKNYSIDEQTIDHYERVVKLFKGDYLQGFDYTWVHYEQLRLRFLWITVKIKVINWYRENGIFDKAMEHALDIYQRFPLEEEGYFELMKTCATTGNSASVMKYYEQLEYMSEQELGVEPSDKIKSWYKNWLKN</sequence>
<evidence type="ECO:0000256" key="5">
    <source>
        <dbReference type="ARBA" id="ARBA00023163"/>
    </source>
</evidence>
<dbReference type="Pfam" id="PF03704">
    <property type="entry name" value="BTAD"/>
    <property type="match status" value="1"/>
</dbReference>
<dbReference type="PANTHER" id="PTHR35807:SF2">
    <property type="entry name" value="TRANSCRIPTIONAL ACTIVATOR DOMAIN"/>
    <property type="match status" value="1"/>
</dbReference>
<organism evidence="8 9">
    <name type="scientific">Alkalibacillus silvisoli</name>
    <dbReference type="NCBI Taxonomy" id="392823"/>
    <lineage>
        <taxon>Bacteria</taxon>
        <taxon>Bacillati</taxon>
        <taxon>Bacillota</taxon>
        <taxon>Bacilli</taxon>
        <taxon>Bacillales</taxon>
        <taxon>Bacillaceae</taxon>
        <taxon>Alkalibacillus</taxon>
    </lineage>
</organism>
<comment type="subcellular location">
    <subcellularLocation>
        <location evidence="1">Cytoplasm</location>
    </subcellularLocation>
</comment>
<dbReference type="Gene3D" id="3.40.50.2300">
    <property type="match status" value="1"/>
</dbReference>
<protein>
    <submittedName>
        <fullName evidence="8">Response regulator</fullName>
    </submittedName>
</protein>
<feature type="domain" description="Response regulatory" evidence="7">
    <location>
        <begin position="2"/>
        <end position="116"/>
    </location>
</feature>
<dbReference type="InterPro" id="IPR005158">
    <property type="entry name" value="BTAD"/>
</dbReference>
<evidence type="ECO:0000256" key="4">
    <source>
        <dbReference type="ARBA" id="ARBA00023125"/>
    </source>
</evidence>
<feature type="modified residue" description="4-aspartylphosphate" evidence="6">
    <location>
        <position position="53"/>
    </location>
</feature>
<keyword evidence="5" id="KW-0804">Transcription</keyword>
<evidence type="ECO:0000256" key="3">
    <source>
        <dbReference type="ARBA" id="ARBA00023015"/>
    </source>
</evidence>
<evidence type="ECO:0000313" key="8">
    <source>
        <dbReference type="EMBL" id="GAA0462929.1"/>
    </source>
</evidence>
<dbReference type="Pfam" id="PF00072">
    <property type="entry name" value="Response_reg"/>
    <property type="match status" value="1"/>
</dbReference>
<dbReference type="SUPFAM" id="SSF46894">
    <property type="entry name" value="C-terminal effector domain of the bipartite response regulators"/>
    <property type="match status" value="1"/>
</dbReference>
<accession>A0ABP3JSL2</accession>
<evidence type="ECO:0000256" key="6">
    <source>
        <dbReference type="PROSITE-ProRule" id="PRU00169"/>
    </source>
</evidence>
<keyword evidence="6" id="KW-0597">Phosphoprotein</keyword>
<dbReference type="InterPro" id="IPR001789">
    <property type="entry name" value="Sig_transdc_resp-reg_receiver"/>
</dbReference>
<dbReference type="Gene3D" id="1.25.40.10">
    <property type="entry name" value="Tetratricopeptide repeat domain"/>
    <property type="match status" value="1"/>
</dbReference>
<dbReference type="SMART" id="SM00448">
    <property type="entry name" value="REC"/>
    <property type="match status" value="1"/>
</dbReference>
<dbReference type="EMBL" id="BAAACZ010000014">
    <property type="protein sequence ID" value="GAA0462929.1"/>
    <property type="molecule type" value="Genomic_DNA"/>
</dbReference>
<dbReference type="InterPro" id="IPR016032">
    <property type="entry name" value="Sig_transdc_resp-reg_C-effctor"/>
</dbReference>
<evidence type="ECO:0000256" key="1">
    <source>
        <dbReference type="ARBA" id="ARBA00004496"/>
    </source>
</evidence>
<evidence type="ECO:0000259" key="7">
    <source>
        <dbReference type="PROSITE" id="PS50110"/>
    </source>
</evidence>
<evidence type="ECO:0000256" key="2">
    <source>
        <dbReference type="ARBA" id="ARBA00023012"/>
    </source>
</evidence>
<proteinExistence type="predicted"/>
<dbReference type="SUPFAM" id="SSF48452">
    <property type="entry name" value="TPR-like"/>
    <property type="match status" value="1"/>
</dbReference>
<dbReference type="InterPro" id="IPR011990">
    <property type="entry name" value="TPR-like_helical_dom_sf"/>
</dbReference>
<gene>
    <name evidence="8" type="ORF">GCM10008935_18130</name>
</gene>
<dbReference type="SMART" id="SM01043">
    <property type="entry name" value="BTAD"/>
    <property type="match status" value="1"/>
</dbReference>
<dbReference type="PANTHER" id="PTHR35807">
    <property type="entry name" value="TRANSCRIPTIONAL REGULATOR REDD-RELATED"/>
    <property type="match status" value="1"/>
</dbReference>
<reference evidence="9" key="1">
    <citation type="journal article" date="2019" name="Int. J. Syst. Evol. Microbiol.">
        <title>The Global Catalogue of Microorganisms (GCM) 10K type strain sequencing project: providing services to taxonomists for standard genome sequencing and annotation.</title>
        <authorList>
            <consortium name="The Broad Institute Genomics Platform"/>
            <consortium name="The Broad Institute Genome Sequencing Center for Infectious Disease"/>
            <person name="Wu L."/>
            <person name="Ma J."/>
        </authorList>
    </citation>
    <scope>NUCLEOTIDE SEQUENCE [LARGE SCALE GENOMIC DNA]</scope>
    <source>
        <strain evidence="9">JCM 14193</strain>
    </source>
</reference>
<keyword evidence="9" id="KW-1185">Reference proteome</keyword>
<dbReference type="InterPro" id="IPR011006">
    <property type="entry name" value="CheY-like_superfamily"/>
</dbReference>
<evidence type="ECO:0000313" key="9">
    <source>
        <dbReference type="Proteomes" id="UP001500740"/>
    </source>
</evidence>
<dbReference type="Proteomes" id="UP001500740">
    <property type="component" value="Unassembled WGS sequence"/>
</dbReference>
<dbReference type="InterPro" id="IPR036388">
    <property type="entry name" value="WH-like_DNA-bd_sf"/>
</dbReference>
<dbReference type="RefSeq" id="WP_343783255.1">
    <property type="nucleotide sequence ID" value="NZ_BAAACZ010000014.1"/>
</dbReference>
<dbReference type="Gene3D" id="1.10.10.10">
    <property type="entry name" value="Winged helix-like DNA-binding domain superfamily/Winged helix DNA-binding domain"/>
    <property type="match status" value="1"/>
</dbReference>
<dbReference type="PROSITE" id="PS50110">
    <property type="entry name" value="RESPONSE_REGULATORY"/>
    <property type="match status" value="1"/>
</dbReference>
<name>A0ABP3JSL2_9BACI</name>
<keyword evidence="3" id="KW-0805">Transcription regulation</keyword>
<comment type="caution">
    <text evidence="8">The sequence shown here is derived from an EMBL/GenBank/DDBJ whole genome shotgun (WGS) entry which is preliminary data.</text>
</comment>
<dbReference type="SUPFAM" id="SSF52172">
    <property type="entry name" value="CheY-like"/>
    <property type="match status" value="1"/>
</dbReference>